<comment type="caution">
    <text evidence="5">The sequence shown here is derived from an EMBL/GenBank/DDBJ whole genome shotgun (WGS) entry which is preliminary data.</text>
</comment>
<dbReference type="SUPFAM" id="SSF55874">
    <property type="entry name" value="ATPase domain of HSP90 chaperone/DNA topoisomerase II/histidine kinase"/>
    <property type="match status" value="1"/>
</dbReference>
<feature type="domain" description="Histidine kinase" evidence="3">
    <location>
        <begin position="223"/>
        <end position="420"/>
    </location>
</feature>
<dbReference type="PANTHER" id="PTHR43547:SF2">
    <property type="entry name" value="HYBRID SIGNAL TRANSDUCTION HISTIDINE KINASE C"/>
    <property type="match status" value="1"/>
</dbReference>
<dbReference type="PROSITE" id="PS50109">
    <property type="entry name" value="HIS_KIN"/>
    <property type="match status" value="1"/>
</dbReference>
<dbReference type="Pfam" id="PF00512">
    <property type="entry name" value="HisKA"/>
    <property type="match status" value="1"/>
</dbReference>
<dbReference type="SUPFAM" id="SSF52172">
    <property type="entry name" value="CheY-like"/>
    <property type="match status" value="2"/>
</dbReference>
<dbReference type="Pfam" id="PF00072">
    <property type="entry name" value="Response_reg"/>
    <property type="match status" value="2"/>
</dbReference>
<feature type="modified residue" description="4-aspartylphosphate" evidence="2">
    <location>
        <position position="611"/>
    </location>
</feature>
<dbReference type="Gene3D" id="3.40.50.2300">
    <property type="match status" value="2"/>
</dbReference>
<protein>
    <submittedName>
        <fullName evidence="5">Response regulator</fullName>
    </submittedName>
</protein>
<evidence type="ECO:0000313" key="6">
    <source>
        <dbReference type="Proteomes" id="UP000282926"/>
    </source>
</evidence>
<dbReference type="InterPro" id="IPR005467">
    <property type="entry name" value="His_kinase_dom"/>
</dbReference>
<sequence>MCGTLIPFRNFRQRCALPLHYIDESSDATARGSPLPRRPARGEVRVMTHGPPDDDYRDQELSELKRRHETLMRGLEMLSLSGAQTGLKAVVGLLDDVVGGDGGAVLQVRDDGEISVLCASDPRLEELQWWVGALTETVLEGHPLVLEDVREQAGWQTMLASVSMPVASVMMVSVGTAINPALWLCVHGEPGRFGRAELERAHALRGLLTQAMVGWMAGRRWAMMSHELRTPVNAMIGFAELLREEQRQRLPENALDKLASIERSGAEVLGIVSNLVSLAQLEAGDVEPEVYSVDVHRALDAVLGQLEGIAQQRGIAIMIERAASNAEVQCDGEKLEQLFDGVIGEAVRFSAGTQVEVALEADETHVKLRVGDLSPGRRGRARRLEQSVLRQLADLLGVSYRVERSVRRGTVVVLGIPRSFVGKGAEQVSFSEEIEINENAKLVLIIDDDRDTRGVLKRTLERVGHTVVCARDGREGLRLASEVRPDVITLDVMMPRMDGWTVLERLKEDPDLRKIPVIMLTFVDDKQRGLAFGADHFMSKPVDRHELLEVMEAYESAIDDGDVLVVEDDEASRQMLVRHLEREGFRVTAASNGEEGLARLEAIEPSLVFLDLMMPHVDGFEFLTRFRERPKFKDVPVVVMTAKYLTAEDYARLSGSATRIVQKGGGEYMGLLEELRELVVRLTRGKARRG</sequence>
<dbReference type="SMART" id="SM00388">
    <property type="entry name" value="HisKA"/>
    <property type="match status" value="1"/>
</dbReference>
<evidence type="ECO:0000313" key="5">
    <source>
        <dbReference type="EMBL" id="RVU42599.1"/>
    </source>
</evidence>
<dbReference type="EMBL" id="SADD01000011">
    <property type="protein sequence ID" value="RVU42599.1"/>
    <property type="molecule type" value="Genomic_DNA"/>
</dbReference>
<dbReference type="InterPro" id="IPR036890">
    <property type="entry name" value="HATPase_C_sf"/>
</dbReference>
<accession>A0ABY0CQ30</accession>
<evidence type="ECO:0000256" key="2">
    <source>
        <dbReference type="PROSITE-ProRule" id="PRU00169"/>
    </source>
</evidence>
<proteinExistence type="predicted"/>
<dbReference type="SMART" id="SM00448">
    <property type="entry name" value="REC"/>
    <property type="match status" value="2"/>
</dbReference>
<dbReference type="Proteomes" id="UP000282926">
    <property type="component" value="Unassembled WGS sequence"/>
</dbReference>
<feature type="modified residue" description="4-aspartylphosphate" evidence="2">
    <location>
        <position position="491"/>
    </location>
</feature>
<dbReference type="PROSITE" id="PS50110">
    <property type="entry name" value="RESPONSE_REGULATORY"/>
    <property type="match status" value="2"/>
</dbReference>
<dbReference type="SUPFAM" id="SSF47384">
    <property type="entry name" value="Homodimeric domain of signal transducing histidine kinase"/>
    <property type="match status" value="1"/>
</dbReference>
<dbReference type="InterPro" id="IPR003661">
    <property type="entry name" value="HisK_dim/P_dom"/>
</dbReference>
<evidence type="ECO:0000259" key="4">
    <source>
        <dbReference type="PROSITE" id="PS50110"/>
    </source>
</evidence>
<keyword evidence="1 2" id="KW-0597">Phosphoprotein</keyword>
<name>A0ABY0CQ30_9DELT</name>
<feature type="domain" description="Response regulatory" evidence="4">
    <location>
        <begin position="442"/>
        <end position="555"/>
    </location>
</feature>
<dbReference type="InterPro" id="IPR011006">
    <property type="entry name" value="CheY-like_superfamily"/>
</dbReference>
<dbReference type="CDD" id="cd00082">
    <property type="entry name" value="HisKA"/>
    <property type="match status" value="1"/>
</dbReference>
<dbReference type="CDD" id="cd17574">
    <property type="entry name" value="REC_OmpR"/>
    <property type="match status" value="1"/>
</dbReference>
<organism evidence="5 6">
    <name type="scientific">Lujinxingia sediminis</name>
    <dbReference type="NCBI Taxonomy" id="2480984"/>
    <lineage>
        <taxon>Bacteria</taxon>
        <taxon>Deltaproteobacteria</taxon>
        <taxon>Bradymonadales</taxon>
        <taxon>Lujinxingiaceae</taxon>
        <taxon>Lujinxingia</taxon>
    </lineage>
</organism>
<evidence type="ECO:0000256" key="1">
    <source>
        <dbReference type="ARBA" id="ARBA00022553"/>
    </source>
</evidence>
<dbReference type="InterPro" id="IPR001789">
    <property type="entry name" value="Sig_transdc_resp-reg_receiver"/>
</dbReference>
<gene>
    <name evidence="5" type="ORF">EA187_15540</name>
</gene>
<dbReference type="InterPro" id="IPR036097">
    <property type="entry name" value="HisK_dim/P_sf"/>
</dbReference>
<dbReference type="Gene3D" id="3.30.565.10">
    <property type="entry name" value="Histidine kinase-like ATPase, C-terminal domain"/>
    <property type="match status" value="1"/>
</dbReference>
<evidence type="ECO:0000259" key="3">
    <source>
        <dbReference type="PROSITE" id="PS50109"/>
    </source>
</evidence>
<keyword evidence="6" id="KW-1185">Reference proteome</keyword>
<dbReference type="PANTHER" id="PTHR43547">
    <property type="entry name" value="TWO-COMPONENT HISTIDINE KINASE"/>
    <property type="match status" value="1"/>
</dbReference>
<reference evidence="5 6" key="1">
    <citation type="submission" date="2019-01" db="EMBL/GenBank/DDBJ databases">
        <title>Lujinxingia litoralis gen. nov., sp. nov. and Lujinxingia sediminis gen. nov., sp. nov., new members in the order Bradymonadales, isolated from coastal sediment.</title>
        <authorList>
            <person name="Li C.-M."/>
        </authorList>
    </citation>
    <scope>NUCLEOTIDE SEQUENCE [LARGE SCALE GENOMIC DNA]</scope>
    <source>
        <strain evidence="5 6">SEH01</strain>
    </source>
</reference>
<feature type="domain" description="Response regulatory" evidence="4">
    <location>
        <begin position="562"/>
        <end position="686"/>
    </location>
</feature>
<dbReference type="Gene3D" id="1.10.287.130">
    <property type="match status" value="1"/>
</dbReference>